<keyword evidence="2" id="KW-1185">Reference proteome</keyword>
<gene>
    <name evidence="1" type="ORF">TKK_019648</name>
</gene>
<accession>A0ABD2VVB9</accession>
<dbReference type="AlphaFoldDB" id="A0ABD2VVB9"/>
<evidence type="ECO:0000313" key="2">
    <source>
        <dbReference type="Proteomes" id="UP001627154"/>
    </source>
</evidence>
<dbReference type="Proteomes" id="UP001627154">
    <property type="component" value="Unassembled WGS sequence"/>
</dbReference>
<protein>
    <submittedName>
        <fullName evidence="1">Uncharacterized protein</fullName>
    </submittedName>
</protein>
<dbReference type="EMBL" id="JBJJXI010000170">
    <property type="protein sequence ID" value="KAL3384549.1"/>
    <property type="molecule type" value="Genomic_DNA"/>
</dbReference>
<name>A0ABD2VVB9_9HYME</name>
<reference evidence="1 2" key="1">
    <citation type="journal article" date="2024" name="bioRxiv">
        <title>A reference genome for Trichogramma kaykai: A tiny desert-dwelling parasitoid wasp with competing sex-ratio distorters.</title>
        <authorList>
            <person name="Culotta J."/>
            <person name="Lindsey A.R."/>
        </authorList>
    </citation>
    <scope>NUCLEOTIDE SEQUENCE [LARGE SCALE GENOMIC DNA]</scope>
    <source>
        <strain evidence="1 2">KSX58</strain>
    </source>
</reference>
<proteinExistence type="predicted"/>
<comment type="caution">
    <text evidence="1">The sequence shown here is derived from an EMBL/GenBank/DDBJ whole genome shotgun (WGS) entry which is preliminary data.</text>
</comment>
<sequence length="68" mass="7930">MAQSFFIGKYVAINRIRRLPIQKGARVSPRTCTIFPLVGMKPEKEHRSHIYIQYRSRRAAYTCAYIAV</sequence>
<evidence type="ECO:0000313" key="1">
    <source>
        <dbReference type="EMBL" id="KAL3384549.1"/>
    </source>
</evidence>
<organism evidence="1 2">
    <name type="scientific">Trichogramma kaykai</name>
    <dbReference type="NCBI Taxonomy" id="54128"/>
    <lineage>
        <taxon>Eukaryota</taxon>
        <taxon>Metazoa</taxon>
        <taxon>Ecdysozoa</taxon>
        <taxon>Arthropoda</taxon>
        <taxon>Hexapoda</taxon>
        <taxon>Insecta</taxon>
        <taxon>Pterygota</taxon>
        <taxon>Neoptera</taxon>
        <taxon>Endopterygota</taxon>
        <taxon>Hymenoptera</taxon>
        <taxon>Apocrita</taxon>
        <taxon>Proctotrupomorpha</taxon>
        <taxon>Chalcidoidea</taxon>
        <taxon>Trichogrammatidae</taxon>
        <taxon>Trichogramma</taxon>
    </lineage>
</organism>